<dbReference type="GO" id="GO:0005829">
    <property type="term" value="C:cytosol"/>
    <property type="evidence" value="ECO:0007669"/>
    <property type="project" value="TreeGrafter"/>
</dbReference>
<dbReference type="RefSeq" id="WP_155305349.1">
    <property type="nucleotide sequence ID" value="NZ_AP021875.1"/>
</dbReference>
<dbReference type="Proteomes" id="UP000427769">
    <property type="component" value="Chromosome"/>
</dbReference>
<dbReference type="InterPro" id="IPR024083">
    <property type="entry name" value="Fumarase/histidase_N"/>
</dbReference>
<dbReference type="GO" id="GO:0006531">
    <property type="term" value="P:aspartate metabolic process"/>
    <property type="evidence" value="ECO:0007669"/>
    <property type="project" value="TreeGrafter"/>
</dbReference>
<dbReference type="PRINTS" id="PR00149">
    <property type="entry name" value="FUMRATELYASE"/>
</dbReference>
<evidence type="ECO:0000259" key="3">
    <source>
        <dbReference type="Pfam" id="PF00206"/>
    </source>
</evidence>
<protein>
    <submittedName>
        <fullName evidence="5">Aspartate ammonia-lyase</fullName>
    </submittedName>
</protein>
<dbReference type="PANTHER" id="PTHR42696">
    <property type="entry name" value="ASPARTATE AMMONIA-LYASE"/>
    <property type="match status" value="1"/>
</dbReference>
<gene>
    <name evidence="5" type="primary">aspA</name>
    <name evidence="5" type="ORF">DSCW_39430</name>
</gene>
<dbReference type="Gene3D" id="1.20.200.10">
    <property type="entry name" value="Fumarase/aspartase (Central domain)"/>
    <property type="match status" value="1"/>
</dbReference>
<dbReference type="GO" id="GO:0006099">
    <property type="term" value="P:tricarboxylic acid cycle"/>
    <property type="evidence" value="ECO:0007669"/>
    <property type="project" value="InterPro"/>
</dbReference>
<reference evidence="5 6" key="1">
    <citation type="submission" date="2019-11" db="EMBL/GenBank/DDBJ databases">
        <title>Comparative genomics of hydrocarbon-degrading Desulfosarcina strains.</title>
        <authorList>
            <person name="Watanabe M."/>
            <person name="Kojima H."/>
            <person name="Fukui M."/>
        </authorList>
    </citation>
    <scope>NUCLEOTIDE SEQUENCE [LARGE SCALE GENOMIC DNA]</scope>
    <source>
        <strain evidence="5 6">PP31</strain>
    </source>
</reference>
<keyword evidence="2" id="KW-0175">Coiled coil</keyword>
<dbReference type="PROSITE" id="PS00163">
    <property type="entry name" value="FUMARATE_LYASES"/>
    <property type="match status" value="1"/>
</dbReference>
<dbReference type="InterPro" id="IPR018951">
    <property type="entry name" value="Fumarase_C_C"/>
</dbReference>
<dbReference type="InterPro" id="IPR022761">
    <property type="entry name" value="Fumarate_lyase_N"/>
</dbReference>
<dbReference type="KEGG" id="dwd:DSCW_39430"/>
<evidence type="ECO:0000313" key="5">
    <source>
        <dbReference type="EMBL" id="BBO76526.1"/>
    </source>
</evidence>
<name>A0A5K7Z442_9BACT</name>
<evidence type="ECO:0000313" key="6">
    <source>
        <dbReference type="Proteomes" id="UP000427769"/>
    </source>
</evidence>
<dbReference type="SUPFAM" id="SSF48557">
    <property type="entry name" value="L-aspartase-like"/>
    <property type="match status" value="1"/>
</dbReference>
<dbReference type="InterPro" id="IPR008948">
    <property type="entry name" value="L-Aspartase-like"/>
</dbReference>
<dbReference type="EMBL" id="AP021875">
    <property type="protein sequence ID" value="BBO76526.1"/>
    <property type="molecule type" value="Genomic_DNA"/>
</dbReference>
<evidence type="ECO:0000256" key="1">
    <source>
        <dbReference type="ARBA" id="ARBA00023239"/>
    </source>
</evidence>
<evidence type="ECO:0000256" key="2">
    <source>
        <dbReference type="SAM" id="Coils"/>
    </source>
</evidence>
<feature type="domain" description="Fumarase C C-terminal" evidence="4">
    <location>
        <begin position="422"/>
        <end position="473"/>
    </location>
</feature>
<sequence>MNQLNTRIETDVLGSVEIAAEALFGIHAWRARENFPNTDRFSQHWYQAVGTVKLACYNTIERFQNAVEKKFGKATTIKMMAQEKIEALQEAAREVIQGKHFEGFIVPAVQGGAGTSINMNVNEILANVALGKLGKDPGTYTEIDPIEDANRYQSTNDVIPTALHVACMQRLPALENRINLLRHEIEKLEAAHRNHLRIAYTQMQAAVPSSLGRLFSTYNEALSRDWWRISRGQERLKVVNLGGSAIGSGLASPRFFVMEAIRELQKLTGLPVTRSDNMHDATCNLDPFVEVHGFLTAHAVSLEKMVGDLRLLASDLIDTNDIRLPRKQVGSSIMPGKVNPVIPEFVIGCAHKVYANGTMVNGLAARGLLDLNAYLPIIGHAFLDSLELLIAANRTLQENLFCGLEINAQAAEEKLYRSPSVCTALLPYLGYGKAALLASEMQRSSGSIHEANQTLQLIDPEKLEELLAPSNLLKEGFSVHDLLDEMGERS</sequence>
<dbReference type="Pfam" id="PF10415">
    <property type="entry name" value="FumaraseC_C"/>
    <property type="match status" value="1"/>
</dbReference>
<dbReference type="Pfam" id="PF00206">
    <property type="entry name" value="Lyase_1"/>
    <property type="match status" value="1"/>
</dbReference>
<evidence type="ECO:0000259" key="4">
    <source>
        <dbReference type="Pfam" id="PF10415"/>
    </source>
</evidence>
<dbReference type="OrthoDB" id="9802809at2"/>
<proteinExistence type="predicted"/>
<feature type="coiled-coil region" evidence="2">
    <location>
        <begin position="171"/>
        <end position="198"/>
    </location>
</feature>
<dbReference type="Gene3D" id="1.10.40.30">
    <property type="entry name" value="Fumarase/aspartase (C-terminal domain)"/>
    <property type="match status" value="1"/>
</dbReference>
<dbReference type="PANTHER" id="PTHR42696:SF2">
    <property type="entry name" value="ASPARTATE AMMONIA-LYASE"/>
    <property type="match status" value="1"/>
</dbReference>
<dbReference type="Gene3D" id="1.10.275.10">
    <property type="entry name" value="Fumarase/aspartase (N-terminal domain)"/>
    <property type="match status" value="1"/>
</dbReference>
<accession>A0A5K7Z442</accession>
<organism evidence="5 6">
    <name type="scientific">Desulfosarcina widdelii</name>
    <dbReference type="NCBI Taxonomy" id="947919"/>
    <lineage>
        <taxon>Bacteria</taxon>
        <taxon>Pseudomonadati</taxon>
        <taxon>Thermodesulfobacteriota</taxon>
        <taxon>Desulfobacteria</taxon>
        <taxon>Desulfobacterales</taxon>
        <taxon>Desulfosarcinaceae</taxon>
        <taxon>Desulfosarcina</taxon>
    </lineage>
</organism>
<keyword evidence="1 5" id="KW-0456">Lyase</keyword>
<dbReference type="InterPro" id="IPR000362">
    <property type="entry name" value="Fumarate_lyase_fam"/>
</dbReference>
<keyword evidence="6" id="KW-1185">Reference proteome</keyword>
<dbReference type="InterPro" id="IPR051546">
    <property type="entry name" value="Aspartate_Ammonia-Lyase"/>
</dbReference>
<dbReference type="GO" id="GO:0008797">
    <property type="term" value="F:aspartate ammonia-lyase activity"/>
    <property type="evidence" value="ECO:0007669"/>
    <property type="project" value="TreeGrafter"/>
</dbReference>
<dbReference type="InterPro" id="IPR020557">
    <property type="entry name" value="Fumarate_lyase_CS"/>
</dbReference>
<feature type="domain" description="Fumarate lyase N-terminal" evidence="3">
    <location>
        <begin position="16"/>
        <end position="353"/>
    </location>
</feature>
<dbReference type="AlphaFoldDB" id="A0A5K7Z442"/>